<evidence type="ECO:0000259" key="2">
    <source>
        <dbReference type="Pfam" id="PF13349"/>
    </source>
</evidence>
<sequence>MSSRTFTHGRRLAALLMAAPLVAACGGGDPDGRLGPKPPELARGQRLVVTTEDGVRLRPSDDGRAVVDPRVSSRWSHREDAWVLDLSCEEHDERCPRMPVIDVPGGVSVTVTARNAGIDAAGLSAEMDLRTVNGDVTVARSGGDDATVRLVTRNGSVRASGLSSGALRAETVNGDVTLGSATSPARLTATTENGSVRVALPSGTPSYDVTATTRNGRTSVTVPTAAEGARHTMTLGSVNGDVTAAHG</sequence>
<dbReference type="PROSITE" id="PS51257">
    <property type="entry name" value="PROKAR_LIPOPROTEIN"/>
    <property type="match status" value="1"/>
</dbReference>
<feature type="signal peptide" evidence="1">
    <location>
        <begin position="1"/>
        <end position="23"/>
    </location>
</feature>
<dbReference type="EMBL" id="CP120983">
    <property type="protein sequence ID" value="WLQ63980.1"/>
    <property type="molecule type" value="Genomic_DNA"/>
</dbReference>
<organism evidence="3 4">
    <name type="scientific">Streptomyces glycanivorans</name>
    <dbReference type="NCBI Taxonomy" id="3033808"/>
    <lineage>
        <taxon>Bacteria</taxon>
        <taxon>Bacillati</taxon>
        <taxon>Actinomycetota</taxon>
        <taxon>Actinomycetes</taxon>
        <taxon>Kitasatosporales</taxon>
        <taxon>Streptomycetaceae</taxon>
        <taxon>Streptomyces</taxon>
    </lineage>
</organism>
<evidence type="ECO:0000313" key="4">
    <source>
        <dbReference type="Proteomes" id="UP001224433"/>
    </source>
</evidence>
<keyword evidence="1" id="KW-0732">Signal</keyword>
<feature type="domain" description="DUF4097" evidence="2">
    <location>
        <begin position="126"/>
        <end position="231"/>
    </location>
</feature>
<gene>
    <name evidence="3" type="ORF">P8A20_10415</name>
</gene>
<dbReference type="Proteomes" id="UP001224433">
    <property type="component" value="Chromosome"/>
</dbReference>
<protein>
    <submittedName>
        <fullName evidence="3">DUF4097 family beta strand repeat-containing protein</fullName>
    </submittedName>
</protein>
<reference evidence="3 4" key="1">
    <citation type="submission" date="2023-03" db="EMBL/GenBank/DDBJ databases">
        <title>Isolation and description of six Streptomyces strains from soil environments, able to metabolize different microbial glucans.</title>
        <authorList>
            <person name="Widen T."/>
            <person name="Larsbrink J."/>
        </authorList>
    </citation>
    <scope>NUCLEOTIDE SEQUENCE [LARGE SCALE GENOMIC DNA]</scope>
    <source>
        <strain evidence="3 4">Alt3</strain>
    </source>
</reference>
<name>A0ABY9J858_9ACTN</name>
<feature type="chain" id="PRO_5045269333" evidence="1">
    <location>
        <begin position="24"/>
        <end position="247"/>
    </location>
</feature>
<proteinExistence type="predicted"/>
<dbReference type="Pfam" id="PF13349">
    <property type="entry name" value="DUF4097"/>
    <property type="match status" value="1"/>
</dbReference>
<dbReference type="RefSeq" id="WP_306103382.1">
    <property type="nucleotide sequence ID" value="NZ_CP120983.1"/>
</dbReference>
<dbReference type="InterPro" id="IPR025164">
    <property type="entry name" value="Toastrack_DUF4097"/>
</dbReference>
<evidence type="ECO:0000256" key="1">
    <source>
        <dbReference type="SAM" id="SignalP"/>
    </source>
</evidence>
<accession>A0ABY9J858</accession>
<keyword evidence="4" id="KW-1185">Reference proteome</keyword>
<evidence type="ECO:0000313" key="3">
    <source>
        <dbReference type="EMBL" id="WLQ63980.1"/>
    </source>
</evidence>